<name>A0A1H1HW39_9BURK</name>
<gene>
    <name evidence="12" type="ORF">SAMN05443245_4327</name>
</gene>
<keyword evidence="6" id="KW-0560">Oxidoreductase</keyword>
<dbReference type="GO" id="GO:0046872">
    <property type="term" value="F:metal ion binding"/>
    <property type="evidence" value="ECO:0007669"/>
    <property type="project" value="UniProtKB-KW"/>
</dbReference>
<dbReference type="Proteomes" id="UP000183487">
    <property type="component" value="Unassembled WGS sequence"/>
</dbReference>
<dbReference type="GO" id="GO:0016491">
    <property type="term" value="F:oxidoreductase activity"/>
    <property type="evidence" value="ECO:0007669"/>
    <property type="project" value="UniProtKB-KW"/>
</dbReference>
<dbReference type="Pfam" id="PF00111">
    <property type="entry name" value="Fer2"/>
    <property type="match status" value="1"/>
</dbReference>
<dbReference type="CDD" id="cd00207">
    <property type="entry name" value="fer2"/>
    <property type="match status" value="1"/>
</dbReference>
<dbReference type="Pfam" id="PF00970">
    <property type="entry name" value="FAD_binding_6"/>
    <property type="match status" value="1"/>
</dbReference>
<dbReference type="PANTHER" id="PTHR47354">
    <property type="entry name" value="NADH OXIDOREDUCTASE HCR"/>
    <property type="match status" value="1"/>
</dbReference>
<evidence type="ECO:0000256" key="3">
    <source>
        <dbReference type="ARBA" id="ARBA00022714"/>
    </source>
</evidence>
<evidence type="ECO:0000259" key="10">
    <source>
        <dbReference type="PROSITE" id="PS51085"/>
    </source>
</evidence>
<dbReference type="PRINTS" id="PR00406">
    <property type="entry name" value="CYTB5RDTASE"/>
</dbReference>
<accession>A0A1H1HW39</accession>
<keyword evidence="4" id="KW-0479">Metal-binding</keyword>
<proteinExistence type="inferred from homology"/>
<dbReference type="EMBL" id="FNKP01000002">
    <property type="protein sequence ID" value="SDR29286.1"/>
    <property type="molecule type" value="Genomic_DNA"/>
</dbReference>
<dbReference type="InterPro" id="IPR050415">
    <property type="entry name" value="MRET"/>
</dbReference>
<comment type="similarity">
    <text evidence="9">In the N-terminal section; belongs to the FAD-binding oxidoreductase type 6 family.</text>
</comment>
<evidence type="ECO:0000256" key="9">
    <source>
        <dbReference type="ARBA" id="ARBA00061434"/>
    </source>
</evidence>
<feature type="domain" description="FAD-binding FR-type" evidence="11">
    <location>
        <begin position="42"/>
        <end position="145"/>
    </location>
</feature>
<dbReference type="SUPFAM" id="SSF52343">
    <property type="entry name" value="Ferredoxin reductase-like, C-terminal NADP-linked domain"/>
    <property type="match status" value="1"/>
</dbReference>
<evidence type="ECO:0000256" key="6">
    <source>
        <dbReference type="ARBA" id="ARBA00023002"/>
    </source>
</evidence>
<dbReference type="InterPro" id="IPR017927">
    <property type="entry name" value="FAD-bd_FR_type"/>
</dbReference>
<dbReference type="InterPro" id="IPR001041">
    <property type="entry name" value="2Fe-2S_ferredoxin-type"/>
</dbReference>
<keyword evidence="5" id="KW-0274">FAD</keyword>
<dbReference type="InterPro" id="IPR001433">
    <property type="entry name" value="OxRdtase_FAD/NAD-bd"/>
</dbReference>
<keyword evidence="2" id="KW-0285">Flavoprotein</keyword>
<protein>
    <submittedName>
        <fullName evidence="12">Ferredoxin-NADP reductase</fullName>
    </submittedName>
</protein>
<keyword evidence="8" id="KW-0411">Iron-sulfur</keyword>
<dbReference type="PROSITE" id="PS51384">
    <property type="entry name" value="FAD_FR"/>
    <property type="match status" value="1"/>
</dbReference>
<dbReference type="SUPFAM" id="SSF54292">
    <property type="entry name" value="2Fe-2S ferredoxin-like"/>
    <property type="match status" value="1"/>
</dbReference>
<dbReference type="InterPro" id="IPR006058">
    <property type="entry name" value="2Fe2S_fd_BS"/>
</dbReference>
<dbReference type="PROSITE" id="PS00197">
    <property type="entry name" value="2FE2S_FER_1"/>
    <property type="match status" value="1"/>
</dbReference>
<dbReference type="Pfam" id="PF00175">
    <property type="entry name" value="NAD_binding_1"/>
    <property type="match status" value="1"/>
</dbReference>
<evidence type="ECO:0000256" key="4">
    <source>
        <dbReference type="ARBA" id="ARBA00022723"/>
    </source>
</evidence>
<dbReference type="InterPro" id="IPR008333">
    <property type="entry name" value="Cbr1-like_FAD-bd_dom"/>
</dbReference>
<sequence length="428" mass="46767">MRDQATFQPGAEPVLQGAASLVTSRVTRPLFWDALPARWNSDADDTLECCQVRDETHDVKSFFFRAPSERAFVFEPGQFITLELEIDGESINRCYTISSPPTRPHTISITVKRVPGGKVSNWLHDNLRAGSTVRVLGPSGAFTCARHPARKFLFLSAGSGITPLMSMSRAHHELGEDSDIVFVHSARTPDDIIFARELDLIASNQAHFRTAFVCERVGARTNWPGVTGFLTLPLLKLIAPDFMEREIFCCGPAPYMQAVRNLLGEGGFDRNRYHEESFSFDTVSEVAAQLTIAHVADVLQYASAPVAAESFAEARDEALGFAPEPALAPVPLAVDVEVEVETRFKVSFAKSNREIECGSGQHVLDAAKKAGVRLPASCTQGMCGTCKVKLVSGEVSMKHAGGIRQREIDQGMVLLCCSKPLTDLVVDK</sequence>
<reference evidence="13" key="1">
    <citation type="submission" date="2016-10" db="EMBL/GenBank/DDBJ databases">
        <authorList>
            <person name="Varghese N."/>
        </authorList>
    </citation>
    <scope>NUCLEOTIDE SEQUENCE [LARGE SCALE GENOMIC DNA]</scope>
    <source>
        <strain evidence="13">GAS106B</strain>
    </source>
</reference>
<dbReference type="GO" id="GO:0051537">
    <property type="term" value="F:2 iron, 2 sulfur cluster binding"/>
    <property type="evidence" value="ECO:0007669"/>
    <property type="project" value="UniProtKB-KW"/>
</dbReference>
<evidence type="ECO:0000256" key="7">
    <source>
        <dbReference type="ARBA" id="ARBA00023004"/>
    </source>
</evidence>
<comment type="cofactor">
    <cofactor evidence="1">
        <name>FAD</name>
        <dbReference type="ChEBI" id="CHEBI:57692"/>
    </cofactor>
</comment>
<dbReference type="Gene3D" id="2.40.30.10">
    <property type="entry name" value="Translation factors"/>
    <property type="match status" value="1"/>
</dbReference>
<dbReference type="PROSITE" id="PS51085">
    <property type="entry name" value="2FE2S_FER_2"/>
    <property type="match status" value="1"/>
</dbReference>
<dbReference type="PANTHER" id="PTHR47354:SF6">
    <property type="entry name" value="NADH OXIDOREDUCTASE HCR"/>
    <property type="match status" value="1"/>
</dbReference>
<evidence type="ECO:0000256" key="2">
    <source>
        <dbReference type="ARBA" id="ARBA00022630"/>
    </source>
</evidence>
<dbReference type="Gene3D" id="3.40.50.80">
    <property type="entry name" value="Nucleotide-binding domain of ferredoxin-NADP reductase (FNR) module"/>
    <property type="match status" value="1"/>
</dbReference>
<evidence type="ECO:0000256" key="5">
    <source>
        <dbReference type="ARBA" id="ARBA00022827"/>
    </source>
</evidence>
<evidence type="ECO:0000313" key="12">
    <source>
        <dbReference type="EMBL" id="SDR29286.1"/>
    </source>
</evidence>
<organism evidence="12 13">
    <name type="scientific">Paraburkholderia fungorum</name>
    <dbReference type="NCBI Taxonomy" id="134537"/>
    <lineage>
        <taxon>Bacteria</taxon>
        <taxon>Pseudomonadati</taxon>
        <taxon>Pseudomonadota</taxon>
        <taxon>Betaproteobacteria</taxon>
        <taxon>Burkholderiales</taxon>
        <taxon>Burkholderiaceae</taxon>
        <taxon>Paraburkholderia</taxon>
    </lineage>
</organism>
<dbReference type="InterPro" id="IPR017938">
    <property type="entry name" value="Riboflavin_synthase-like_b-brl"/>
</dbReference>
<evidence type="ECO:0000256" key="1">
    <source>
        <dbReference type="ARBA" id="ARBA00001974"/>
    </source>
</evidence>
<evidence type="ECO:0000313" key="13">
    <source>
        <dbReference type="Proteomes" id="UP000183487"/>
    </source>
</evidence>
<feature type="domain" description="2Fe-2S ferredoxin-type" evidence="10">
    <location>
        <begin position="344"/>
        <end position="428"/>
    </location>
</feature>
<evidence type="ECO:0000259" key="11">
    <source>
        <dbReference type="PROSITE" id="PS51384"/>
    </source>
</evidence>
<dbReference type="SUPFAM" id="SSF63380">
    <property type="entry name" value="Riboflavin synthase domain-like"/>
    <property type="match status" value="1"/>
</dbReference>
<dbReference type="InterPro" id="IPR036010">
    <property type="entry name" value="2Fe-2S_ferredoxin-like_sf"/>
</dbReference>
<keyword evidence="13" id="KW-1185">Reference proteome</keyword>
<dbReference type="InterPro" id="IPR039261">
    <property type="entry name" value="FNR_nucleotide-bd"/>
</dbReference>
<keyword evidence="3" id="KW-0001">2Fe-2S</keyword>
<dbReference type="Gene3D" id="3.10.20.30">
    <property type="match status" value="1"/>
</dbReference>
<dbReference type="InterPro" id="IPR012675">
    <property type="entry name" value="Beta-grasp_dom_sf"/>
</dbReference>
<keyword evidence="7" id="KW-0408">Iron</keyword>
<dbReference type="AlphaFoldDB" id="A0A1H1HW39"/>
<evidence type="ECO:0000256" key="8">
    <source>
        <dbReference type="ARBA" id="ARBA00023014"/>
    </source>
</evidence>
<dbReference type="CDD" id="cd06215">
    <property type="entry name" value="FNR_iron_sulfur_binding_1"/>
    <property type="match status" value="1"/>
</dbReference>